<evidence type="ECO:0000313" key="2">
    <source>
        <dbReference type="Proteomes" id="UP000008204"/>
    </source>
</evidence>
<dbReference type="eggNOG" id="ENOG5032Y9E">
    <property type="taxonomic scope" value="Bacteria"/>
</dbReference>
<dbReference type="KEGG" id="cyp:PCC8801_3781"/>
<dbReference type="EMBL" id="CP001287">
    <property type="protein sequence ID" value="ACK67731.1"/>
    <property type="molecule type" value="Genomic_DNA"/>
</dbReference>
<protein>
    <recommendedName>
        <fullName evidence="3">Glutathione S-transferase</fullName>
    </recommendedName>
</protein>
<name>B7K425_RIPO1</name>
<dbReference type="STRING" id="41431.PCC8801_3781"/>
<dbReference type="HOGENOM" id="CLU_163891_0_0_3"/>
<dbReference type="RefSeq" id="WP_012596989.1">
    <property type="nucleotide sequence ID" value="NC_011726.1"/>
</dbReference>
<reference evidence="2" key="1">
    <citation type="journal article" date="2011" name="MBio">
        <title>Novel metabolic attributes of the genus Cyanothece, comprising a group of unicellular nitrogen-fixing Cyanobacteria.</title>
        <authorList>
            <person name="Bandyopadhyay A."/>
            <person name="Elvitigala T."/>
            <person name="Welsh E."/>
            <person name="Stockel J."/>
            <person name="Liberton M."/>
            <person name="Min H."/>
            <person name="Sherman L.A."/>
            <person name="Pakrasi H.B."/>
        </authorList>
    </citation>
    <scope>NUCLEOTIDE SEQUENCE [LARGE SCALE GENOMIC DNA]</scope>
    <source>
        <strain evidence="2">PCC 8801</strain>
    </source>
</reference>
<evidence type="ECO:0008006" key="3">
    <source>
        <dbReference type="Google" id="ProtNLM"/>
    </source>
</evidence>
<proteinExistence type="predicted"/>
<organism evidence="1 2">
    <name type="scientific">Rippkaea orientalis (strain PCC 8801 / RF-1)</name>
    <name type="common">Cyanothece sp. (strain PCC 8801)</name>
    <dbReference type="NCBI Taxonomy" id="41431"/>
    <lineage>
        <taxon>Bacteria</taxon>
        <taxon>Bacillati</taxon>
        <taxon>Cyanobacteriota</taxon>
        <taxon>Cyanophyceae</taxon>
        <taxon>Oscillatoriophycideae</taxon>
        <taxon>Chroococcales</taxon>
        <taxon>Aphanothecaceae</taxon>
        <taxon>Rippkaea</taxon>
        <taxon>Rippkaea orientalis</taxon>
    </lineage>
</organism>
<sequence length="103" mass="11665">MMKNSLLNWSIQVSLSWFMVGVNMAVALPPPEDIPEEVLRTEIITEALSPIDGKPLTSAEYAKIKAELAESPYPPELNSRLQHLIFLLKVRKMLKTFIPLDVF</sequence>
<gene>
    <name evidence="1" type="ordered locus">PCC8801_3781</name>
</gene>
<dbReference type="Proteomes" id="UP000008204">
    <property type="component" value="Chromosome"/>
</dbReference>
<keyword evidence="2" id="KW-1185">Reference proteome</keyword>
<dbReference type="AlphaFoldDB" id="B7K425"/>
<evidence type="ECO:0000313" key="1">
    <source>
        <dbReference type="EMBL" id="ACK67731.1"/>
    </source>
</evidence>
<accession>B7K425</accession>